<dbReference type="AlphaFoldDB" id="A0A2Z3HT16"/>
<evidence type="ECO:0000313" key="3">
    <source>
        <dbReference type="Proteomes" id="UP000247763"/>
    </source>
</evidence>
<name>A0A2Z3HT16_9CAUL</name>
<keyword evidence="1" id="KW-0812">Transmembrane</keyword>
<dbReference type="OrthoDB" id="7210529at2"/>
<evidence type="ECO:0000313" key="2">
    <source>
        <dbReference type="EMBL" id="AWM77965.1"/>
    </source>
</evidence>
<evidence type="ECO:0008006" key="4">
    <source>
        <dbReference type="Google" id="ProtNLM"/>
    </source>
</evidence>
<feature type="transmembrane region" description="Helical" evidence="1">
    <location>
        <begin position="66"/>
        <end position="89"/>
    </location>
</feature>
<organism evidence="2 3">
    <name type="scientific">Phenylobacterium parvum</name>
    <dbReference type="NCBI Taxonomy" id="2201350"/>
    <lineage>
        <taxon>Bacteria</taxon>
        <taxon>Pseudomonadati</taxon>
        <taxon>Pseudomonadota</taxon>
        <taxon>Alphaproteobacteria</taxon>
        <taxon>Caulobacterales</taxon>
        <taxon>Caulobacteraceae</taxon>
        <taxon>Phenylobacterium</taxon>
    </lineage>
</organism>
<sequence>MFDLKPNSRPAKFTPDMLWELMSFETLMTRQVIHLIYWSGLGITALVGFGFIGTAVGVAIREQSIFGFLLAIGVLVGGTLVIGILALLWRAFCELYVALFRLSDDIHALRKANDPDLGAQAGG</sequence>
<dbReference type="Proteomes" id="UP000247763">
    <property type="component" value="Chromosome"/>
</dbReference>
<proteinExistence type="predicted"/>
<keyword evidence="1" id="KW-1133">Transmembrane helix</keyword>
<feature type="transmembrane region" description="Helical" evidence="1">
    <location>
        <begin position="35"/>
        <end position="60"/>
    </location>
</feature>
<dbReference type="EMBL" id="CP029479">
    <property type="protein sequence ID" value="AWM77965.1"/>
    <property type="molecule type" value="Genomic_DNA"/>
</dbReference>
<dbReference type="RefSeq" id="WP_110450532.1">
    <property type="nucleotide sequence ID" value="NZ_CP029479.1"/>
</dbReference>
<gene>
    <name evidence="2" type="ORF">HYN04_09470</name>
</gene>
<dbReference type="KEGG" id="phb:HYN04_09470"/>
<accession>A0A2Z3HT16</accession>
<evidence type="ECO:0000256" key="1">
    <source>
        <dbReference type="SAM" id="Phobius"/>
    </source>
</evidence>
<keyword evidence="1" id="KW-0472">Membrane</keyword>
<reference evidence="3" key="1">
    <citation type="submission" date="2018-05" db="EMBL/GenBank/DDBJ databases">
        <title>Genome sequencing of Phenylobacterium sp. HYN0004.</title>
        <authorList>
            <person name="Yi H."/>
            <person name="Baek C."/>
        </authorList>
    </citation>
    <scope>NUCLEOTIDE SEQUENCE [LARGE SCALE GENOMIC DNA]</scope>
    <source>
        <strain evidence="3">HYN0004</strain>
    </source>
</reference>
<protein>
    <recommendedName>
        <fullName evidence="4">DUF4282 domain-containing protein</fullName>
    </recommendedName>
</protein>
<dbReference type="InterPro" id="IPR025557">
    <property type="entry name" value="DUF4282"/>
</dbReference>
<keyword evidence="3" id="KW-1185">Reference proteome</keyword>
<dbReference type="Pfam" id="PF14110">
    <property type="entry name" value="DUF4282"/>
    <property type="match status" value="1"/>
</dbReference>